<reference evidence="1 2" key="1">
    <citation type="submission" date="2020-03" db="EMBL/GenBank/DDBJ databases">
        <title>Assessment of the enzymatic potential of alkaline-tolerant lipase obtained from Bacillus luteus H11 (technogenic soil) for the bioremediation of saline soils contaminated with petroleum substances.</title>
        <authorList>
            <person name="Kalwasinska A."/>
        </authorList>
    </citation>
    <scope>NUCLEOTIDE SEQUENCE [LARGE SCALE GENOMIC DNA]</scope>
    <source>
        <strain evidence="1 2">H11</strain>
    </source>
</reference>
<dbReference type="EMBL" id="JAATHJ010000013">
    <property type="protein sequence ID" value="NJP37928.1"/>
    <property type="molecule type" value="Genomic_DNA"/>
</dbReference>
<evidence type="ECO:0000313" key="1">
    <source>
        <dbReference type="EMBL" id="NJP37928.1"/>
    </source>
</evidence>
<keyword evidence="2" id="KW-1185">Reference proteome</keyword>
<sequence length="162" mass="19335">MNLSRLSTNHLAIKISYKRLEEAVENRDEEAVFISLSELLLWIITTEEWHKKYNRSVYFKERKEKGCISLMKGIRHAYNAAKHDMELLKFTTTQGGFSFPMEFPMEFGRVKVIWEKSDVYNKFSYEEQLKGYQKCLEGKEIMATLTEIIEFLNKQRIYREGR</sequence>
<name>A0A969TTR4_9BACI</name>
<protein>
    <submittedName>
        <fullName evidence="1">Uncharacterized protein</fullName>
    </submittedName>
</protein>
<dbReference type="RefSeq" id="WP_168006912.1">
    <property type="nucleotide sequence ID" value="NZ_JAATHJ010000013.1"/>
</dbReference>
<evidence type="ECO:0000313" key="2">
    <source>
        <dbReference type="Proteomes" id="UP000752012"/>
    </source>
</evidence>
<organism evidence="1 2">
    <name type="scientific">Alkalicoccus luteus</name>
    <dbReference type="NCBI Taxonomy" id="1237094"/>
    <lineage>
        <taxon>Bacteria</taxon>
        <taxon>Bacillati</taxon>
        <taxon>Bacillota</taxon>
        <taxon>Bacilli</taxon>
        <taxon>Bacillales</taxon>
        <taxon>Bacillaceae</taxon>
        <taxon>Alkalicoccus</taxon>
    </lineage>
</organism>
<dbReference type="Proteomes" id="UP000752012">
    <property type="component" value="Unassembled WGS sequence"/>
</dbReference>
<dbReference type="AlphaFoldDB" id="A0A969TTR4"/>
<proteinExistence type="predicted"/>
<accession>A0A969TTR4</accession>
<comment type="caution">
    <text evidence="1">The sequence shown here is derived from an EMBL/GenBank/DDBJ whole genome shotgun (WGS) entry which is preliminary data.</text>
</comment>
<gene>
    <name evidence="1" type="ORF">HCN83_10050</name>
</gene>